<protein>
    <submittedName>
        <fullName evidence="2">TIGR03085 family protein</fullName>
    </submittedName>
</protein>
<dbReference type="RefSeq" id="WP_113630384.1">
    <property type="nucleotide sequence ID" value="NZ_QHCV01000021.1"/>
</dbReference>
<proteinExistence type="predicted"/>
<dbReference type="AlphaFoldDB" id="A0A364V738"/>
<comment type="caution">
    <text evidence="2">The sequence shown here is derived from an EMBL/GenBank/DDBJ whole genome shotgun (WGS) entry which is preliminary data.</text>
</comment>
<dbReference type="InterPro" id="IPR017519">
    <property type="entry name" value="CHP03085"/>
</dbReference>
<evidence type="ECO:0000313" key="3">
    <source>
        <dbReference type="Proteomes" id="UP000251577"/>
    </source>
</evidence>
<gene>
    <name evidence="2" type="ORF">DLJ54_03160</name>
</gene>
<feature type="domain" description="Mycothiol-dependent maleylpyruvate isomerase metal-binding" evidence="1">
    <location>
        <begin position="21"/>
        <end position="53"/>
    </location>
</feature>
<organism evidence="2 3">
    <name type="scientific">Corynebacterium heidelbergense</name>
    <dbReference type="NCBI Taxonomy" id="2055947"/>
    <lineage>
        <taxon>Bacteria</taxon>
        <taxon>Bacillati</taxon>
        <taxon>Actinomycetota</taxon>
        <taxon>Actinomycetes</taxon>
        <taxon>Mycobacteriales</taxon>
        <taxon>Corynebacteriaceae</taxon>
        <taxon>Corynebacterium</taxon>
    </lineage>
</organism>
<evidence type="ECO:0000313" key="2">
    <source>
        <dbReference type="EMBL" id="RAV32465.1"/>
    </source>
</evidence>
<accession>A0A364V738</accession>
<dbReference type="NCBIfam" id="TIGR03085">
    <property type="entry name" value="TIGR03085 family metal-binding protein"/>
    <property type="match status" value="1"/>
</dbReference>
<dbReference type="NCBIfam" id="TIGR03083">
    <property type="entry name" value="maleylpyruvate isomerase family mycothiol-dependent enzyme"/>
    <property type="match status" value="1"/>
</dbReference>
<keyword evidence="3" id="KW-1185">Reference proteome</keyword>
<dbReference type="InterPro" id="IPR024344">
    <property type="entry name" value="MDMPI_metal-binding"/>
</dbReference>
<name>A0A364V738_9CORY</name>
<dbReference type="Proteomes" id="UP000251577">
    <property type="component" value="Unassembled WGS sequence"/>
</dbReference>
<dbReference type="GO" id="GO:0046872">
    <property type="term" value="F:metal ion binding"/>
    <property type="evidence" value="ECO:0007669"/>
    <property type="project" value="InterPro"/>
</dbReference>
<dbReference type="InterPro" id="IPR034660">
    <property type="entry name" value="DinB/YfiT-like"/>
</dbReference>
<dbReference type="EMBL" id="QHCV01000021">
    <property type="protein sequence ID" value="RAV32465.1"/>
    <property type="molecule type" value="Genomic_DNA"/>
</dbReference>
<dbReference type="Pfam" id="PF11716">
    <property type="entry name" value="MDMPI_N"/>
    <property type="match status" value="1"/>
</dbReference>
<evidence type="ECO:0000259" key="1">
    <source>
        <dbReference type="Pfam" id="PF11716"/>
    </source>
</evidence>
<dbReference type="SUPFAM" id="SSF109854">
    <property type="entry name" value="DinB/YfiT-like putative metalloenzymes"/>
    <property type="match status" value="1"/>
</dbReference>
<dbReference type="InterPro" id="IPR017517">
    <property type="entry name" value="Maleyloyr_isom"/>
</dbReference>
<sequence length="234" mass="24899">MSENTASGSPSSAPTTVAKAERAKLANLLAASGPDAPTLCEGWTTRDLAAHLVVREYRPDAAAGMFVPFLSGHLDSVQNTYGSKPYAELVEMFRSGPPAWNPMRAGDNFVNAVENFVHHEDVRRAANTGEPGQAGDVEPRELSEAHSNELWAAARRMLPLVCAGSPARVILQRTDVPGGEHSSLEGGSAGGPRAQISGPAGELVLWLLGRDDVAQVKIEDLTKGAQEKIKRRTI</sequence>
<reference evidence="2 3" key="1">
    <citation type="journal article" date="2018" name="Syst. Appl. Microbiol.">
        <title>Corynebacterium heidelbergense sp. nov., isolated from the preen glands of Egyptian geese (Alopochen aegyptiacus).</title>
        <authorList>
            <person name="Braun M.S."/>
            <person name="Wang E."/>
            <person name="Zimmermann S."/>
            <person name="Wink M."/>
        </authorList>
    </citation>
    <scope>NUCLEOTIDE SEQUENCE [LARGE SCALE GENOMIC DNA]</scope>
    <source>
        <strain evidence="2 3">647</strain>
    </source>
</reference>